<dbReference type="PANTHER" id="PTHR43836">
    <property type="entry name" value="CATECHOL O-METHYLTRANSFERASE 1-RELATED"/>
    <property type="match status" value="1"/>
</dbReference>
<keyword evidence="5" id="KW-1185">Reference proteome</keyword>
<name>A0A3Q9C5U8_9ACTN</name>
<dbReference type="SUPFAM" id="SSF53335">
    <property type="entry name" value="S-adenosyl-L-methionine-dependent methyltransferases"/>
    <property type="match status" value="1"/>
</dbReference>
<evidence type="ECO:0000256" key="2">
    <source>
        <dbReference type="ARBA" id="ARBA00022679"/>
    </source>
</evidence>
<dbReference type="Pfam" id="PF01596">
    <property type="entry name" value="Methyltransf_3"/>
    <property type="match status" value="1"/>
</dbReference>
<reference evidence="4 5" key="1">
    <citation type="submission" date="2018-12" db="EMBL/GenBank/DDBJ databases">
        <authorList>
            <person name="Li K."/>
        </authorList>
    </citation>
    <scope>NUCLEOTIDE SEQUENCE [LARGE SCALE GENOMIC DNA]</scope>
    <source>
        <strain evidence="5">CR22</strain>
    </source>
</reference>
<dbReference type="InterPro" id="IPR029063">
    <property type="entry name" value="SAM-dependent_MTases_sf"/>
</dbReference>
<evidence type="ECO:0000313" key="4">
    <source>
        <dbReference type="EMBL" id="AZP22683.1"/>
    </source>
</evidence>
<evidence type="ECO:0000256" key="1">
    <source>
        <dbReference type="ARBA" id="ARBA00022603"/>
    </source>
</evidence>
<keyword evidence="3" id="KW-0949">S-adenosyl-L-methionine</keyword>
<dbReference type="EMBL" id="CP034463">
    <property type="protein sequence ID" value="AZP22683.1"/>
    <property type="molecule type" value="Genomic_DNA"/>
</dbReference>
<organism evidence="4 5">
    <name type="scientific">Streptomyces aquilus</name>
    <dbReference type="NCBI Taxonomy" id="2548456"/>
    <lineage>
        <taxon>Bacteria</taxon>
        <taxon>Bacillati</taxon>
        <taxon>Actinomycetota</taxon>
        <taxon>Actinomycetes</taxon>
        <taxon>Kitasatosporales</taxon>
        <taxon>Streptomycetaceae</taxon>
        <taxon>Streptomyces</taxon>
    </lineage>
</organism>
<dbReference type="GO" id="GO:0032259">
    <property type="term" value="P:methylation"/>
    <property type="evidence" value="ECO:0007669"/>
    <property type="project" value="UniProtKB-KW"/>
</dbReference>
<dbReference type="AlphaFoldDB" id="A0A3Q9C5U8"/>
<dbReference type="GO" id="GO:0008171">
    <property type="term" value="F:O-methyltransferase activity"/>
    <property type="evidence" value="ECO:0007669"/>
    <property type="project" value="InterPro"/>
</dbReference>
<dbReference type="RefSeq" id="WP_126276484.1">
    <property type="nucleotide sequence ID" value="NZ_CP034463.1"/>
</dbReference>
<dbReference type="Gene3D" id="3.40.50.150">
    <property type="entry name" value="Vaccinia Virus protein VP39"/>
    <property type="match status" value="1"/>
</dbReference>
<protein>
    <submittedName>
        <fullName evidence="4">O-methyltransferase</fullName>
    </submittedName>
</protein>
<gene>
    <name evidence="4" type="ORF">EJC51_45545</name>
</gene>
<keyword evidence="1 4" id="KW-0489">Methyltransferase</keyword>
<dbReference type="KEGG" id="saqu:EJC51_45545"/>
<dbReference type="InterPro" id="IPR002935">
    <property type="entry name" value="SAM_O-MeTrfase"/>
</dbReference>
<evidence type="ECO:0000313" key="5">
    <source>
        <dbReference type="Proteomes" id="UP000280197"/>
    </source>
</evidence>
<dbReference type="CDD" id="cd02440">
    <property type="entry name" value="AdoMet_MTases"/>
    <property type="match status" value="1"/>
</dbReference>
<dbReference type="PROSITE" id="PS51682">
    <property type="entry name" value="SAM_OMT_I"/>
    <property type="match status" value="1"/>
</dbReference>
<accession>A0A3Q9C5U8</accession>
<sequence length="215" mass="22816">MITLSNGFTRALLGPRDPVLDAILRRSLEAAGLPTIQVDDNTGRLLQLLTELHRPRHVIEIGTLFGYSTVHIARGLPPGGTVTTLEVDPEAARIAGENFELAGVADRVTVVVGDALGHLATVAPESVGMLFIDADKRSYPRYLAHGFPLLEPGGLLVADDVLALGDYGAESPDEPTDAREVAALTAYTRAVGRSPRLLSAFAGTENGLLISRKEC</sequence>
<proteinExistence type="predicted"/>
<evidence type="ECO:0000256" key="3">
    <source>
        <dbReference type="ARBA" id="ARBA00022691"/>
    </source>
</evidence>
<dbReference type="PANTHER" id="PTHR43836:SF2">
    <property type="entry name" value="CATECHOL O-METHYLTRANSFERASE 1-RELATED"/>
    <property type="match status" value="1"/>
</dbReference>
<keyword evidence="2 4" id="KW-0808">Transferase</keyword>
<dbReference type="Proteomes" id="UP000280197">
    <property type="component" value="Chromosome"/>
</dbReference>